<comment type="caution">
    <text evidence="2">The sequence shown here is derived from an EMBL/GenBank/DDBJ whole genome shotgun (WGS) entry which is preliminary data.</text>
</comment>
<evidence type="ECO:0008006" key="4">
    <source>
        <dbReference type="Google" id="ProtNLM"/>
    </source>
</evidence>
<reference evidence="2" key="1">
    <citation type="submission" date="2021-02" db="EMBL/GenBank/DDBJ databases">
        <authorList>
            <person name="Nowell W R."/>
        </authorList>
    </citation>
    <scope>NUCLEOTIDE SEQUENCE</scope>
</reference>
<dbReference type="PANTHER" id="PTHR46580:SF4">
    <property type="entry name" value="ATP_GTP-BINDING PROTEIN"/>
    <property type="match status" value="1"/>
</dbReference>
<proteinExistence type="predicted"/>
<dbReference type="InterPro" id="IPR028994">
    <property type="entry name" value="Integrin_alpha_N"/>
</dbReference>
<evidence type="ECO:0000256" key="1">
    <source>
        <dbReference type="ARBA" id="ARBA00022729"/>
    </source>
</evidence>
<dbReference type="Pfam" id="PF13517">
    <property type="entry name" value="FG-GAP_3"/>
    <property type="match status" value="1"/>
</dbReference>
<dbReference type="EMBL" id="CAJOBB010024231">
    <property type="protein sequence ID" value="CAF4399228.1"/>
    <property type="molecule type" value="Genomic_DNA"/>
</dbReference>
<feature type="non-terminal residue" evidence="2">
    <location>
        <position position="1"/>
    </location>
</feature>
<dbReference type="SUPFAM" id="SSF69318">
    <property type="entry name" value="Integrin alpha N-terminal domain"/>
    <property type="match status" value="1"/>
</dbReference>
<protein>
    <recommendedName>
        <fullName evidence="4">VCBS repeat-containing protein</fullName>
    </recommendedName>
</protein>
<sequence>VKYSTGLKPYYVAVGQLNQDAYVDIVVINNGDNSISVFLGFGNGSFANQTKYLTGGSPTFVAVADFNDDTKLDIF</sequence>
<organism evidence="2 3">
    <name type="scientific">Adineta steineri</name>
    <dbReference type="NCBI Taxonomy" id="433720"/>
    <lineage>
        <taxon>Eukaryota</taxon>
        <taxon>Metazoa</taxon>
        <taxon>Spiralia</taxon>
        <taxon>Gnathifera</taxon>
        <taxon>Rotifera</taxon>
        <taxon>Eurotatoria</taxon>
        <taxon>Bdelloidea</taxon>
        <taxon>Adinetida</taxon>
        <taxon>Adinetidae</taxon>
        <taxon>Adineta</taxon>
    </lineage>
</organism>
<dbReference type="Proteomes" id="UP000663868">
    <property type="component" value="Unassembled WGS sequence"/>
</dbReference>
<evidence type="ECO:0000313" key="2">
    <source>
        <dbReference type="EMBL" id="CAF4399228.1"/>
    </source>
</evidence>
<dbReference type="AlphaFoldDB" id="A0A820P0T9"/>
<dbReference type="PANTHER" id="PTHR46580">
    <property type="entry name" value="SENSOR KINASE-RELATED"/>
    <property type="match status" value="1"/>
</dbReference>
<evidence type="ECO:0000313" key="3">
    <source>
        <dbReference type="Proteomes" id="UP000663868"/>
    </source>
</evidence>
<feature type="non-terminal residue" evidence="2">
    <location>
        <position position="75"/>
    </location>
</feature>
<keyword evidence="1" id="KW-0732">Signal</keyword>
<dbReference type="InterPro" id="IPR013517">
    <property type="entry name" value="FG-GAP"/>
</dbReference>
<accession>A0A820P0T9</accession>
<name>A0A820P0T9_9BILA</name>
<gene>
    <name evidence="2" type="ORF">KXQ929_LOCUS50922</name>
</gene>
<dbReference type="Gene3D" id="2.30.30.100">
    <property type="match status" value="1"/>
</dbReference>